<protein>
    <submittedName>
        <fullName evidence="2">Uncharacterized protein LOC127751821</fullName>
    </submittedName>
</protein>
<reference evidence="2" key="1">
    <citation type="submission" date="2025-08" db="UniProtKB">
        <authorList>
            <consortium name="RefSeq"/>
        </authorList>
    </citation>
    <scope>IDENTIFICATION</scope>
    <source>
        <tissue evidence="2">Whole organism</tissue>
    </source>
</reference>
<sequence length="174" mass="18829">SAPLQDTILELDSPTNINQDGQKKLLQVFATIRTGVACEIKITSNSQAIGFKWPLEPLHWNNYGTETDTRHHLKLLKLILAASSGTTEFQVISQQGAVPTAKVEPTADGADSQDSMELWCEEHCQVGSANFLANPCLGRCRGVLNIPTAWSTVCKNLRESAPLQSLGGSTVLRG</sequence>
<feature type="non-terminal residue" evidence="2">
    <location>
        <position position="1"/>
    </location>
</feature>
<keyword evidence="1" id="KW-1185">Reference proteome</keyword>
<organism evidence="1 2">
    <name type="scientific">Frankliniella occidentalis</name>
    <name type="common">Western flower thrips</name>
    <name type="synonym">Euthrips occidentalis</name>
    <dbReference type="NCBI Taxonomy" id="133901"/>
    <lineage>
        <taxon>Eukaryota</taxon>
        <taxon>Metazoa</taxon>
        <taxon>Ecdysozoa</taxon>
        <taxon>Arthropoda</taxon>
        <taxon>Hexapoda</taxon>
        <taxon>Insecta</taxon>
        <taxon>Pterygota</taxon>
        <taxon>Neoptera</taxon>
        <taxon>Paraneoptera</taxon>
        <taxon>Thysanoptera</taxon>
        <taxon>Terebrantia</taxon>
        <taxon>Thripoidea</taxon>
        <taxon>Thripidae</taxon>
        <taxon>Frankliniella</taxon>
    </lineage>
</organism>
<gene>
    <name evidence="2" type="primary">LOC127751821</name>
</gene>
<name>A0A9C6XV87_FRAOC</name>
<dbReference type="GeneID" id="127751821"/>
<dbReference type="KEGG" id="foc:127751821"/>
<proteinExistence type="predicted"/>
<evidence type="ECO:0000313" key="1">
    <source>
        <dbReference type="Proteomes" id="UP000504606"/>
    </source>
</evidence>
<evidence type="ECO:0000313" key="2">
    <source>
        <dbReference type="RefSeq" id="XP_052131891.1"/>
    </source>
</evidence>
<accession>A0A9C6XV87</accession>
<dbReference type="Proteomes" id="UP000504606">
    <property type="component" value="Unplaced"/>
</dbReference>
<dbReference type="AlphaFoldDB" id="A0A9C6XV87"/>
<dbReference type="RefSeq" id="XP_052131891.1">
    <property type="nucleotide sequence ID" value="XM_052275931.1"/>
</dbReference>